<dbReference type="NCBIfam" id="NF033611">
    <property type="entry name" value="SAVED"/>
    <property type="match status" value="1"/>
</dbReference>
<dbReference type="Pfam" id="PF18145">
    <property type="entry name" value="SAVED"/>
    <property type="match status" value="1"/>
</dbReference>
<accession>A0ABT5E7M7</accession>
<evidence type="ECO:0000313" key="2">
    <source>
        <dbReference type="EMBL" id="MDC0721329.1"/>
    </source>
</evidence>
<dbReference type="RefSeq" id="WP_272089833.1">
    <property type="nucleotide sequence ID" value="NZ_JAQNDL010000003.1"/>
</dbReference>
<proteinExistence type="predicted"/>
<gene>
    <name evidence="2" type="ORF">POL25_30760</name>
</gene>
<evidence type="ECO:0000313" key="3">
    <source>
        <dbReference type="Proteomes" id="UP001221686"/>
    </source>
</evidence>
<name>A0ABT5E7M7_9BACT</name>
<dbReference type="EMBL" id="JAQNDL010000003">
    <property type="protein sequence ID" value="MDC0721329.1"/>
    <property type="molecule type" value="Genomic_DNA"/>
</dbReference>
<keyword evidence="3" id="KW-1185">Reference proteome</keyword>
<organism evidence="2 3">
    <name type="scientific">Nannocystis bainbridge</name>
    <dbReference type="NCBI Taxonomy" id="2995303"/>
    <lineage>
        <taxon>Bacteria</taxon>
        <taxon>Pseudomonadati</taxon>
        <taxon>Myxococcota</taxon>
        <taxon>Polyangia</taxon>
        <taxon>Nannocystales</taxon>
        <taxon>Nannocystaceae</taxon>
        <taxon>Nannocystis</taxon>
    </lineage>
</organism>
<reference evidence="2 3" key="1">
    <citation type="submission" date="2022-11" db="EMBL/GenBank/DDBJ databases">
        <title>Minimal conservation of predation-associated metabolite biosynthetic gene clusters underscores biosynthetic potential of Myxococcota including descriptions for ten novel species: Archangium lansinium sp. nov., Myxococcus landrumus sp. nov., Nannocystis bai.</title>
        <authorList>
            <person name="Ahearne A."/>
            <person name="Stevens C."/>
            <person name="Dowd S."/>
        </authorList>
    </citation>
    <scope>NUCLEOTIDE SEQUENCE [LARGE SCALE GENOMIC DNA]</scope>
    <source>
        <strain evidence="2 3">BB15-2</strain>
    </source>
</reference>
<sequence length="359" mass="39559">MDDPALKTHVIRLSANIGRQKGLWSEEQIQAALPPWEALPGGLEIDLAYLEVSDDEPATWKLLASEIRRKVSGFLQQVAQSSVRRISVFGLAPIPLLMVLGEALGEKQEIRVFNRFHRPAGWTWGDSRPDQSAFKVVTHTTRGLNVGVLLSISGKVHPEEAEAVLPPGPCAMYEIAVEEPGRDSVRTEAHLQDFASAWQNLLTKIRATHGPRCRIHLFPAVPVAVAVQCGLSFLPKADPPVRVYDHQRDKGGFVPTLDLLSPAPPQLRAGDAEPAKALVDFLARSFESADLRRLFAMTESLSSLVKEILWEAELAGVAHQVMDVLKRHGKVDANLFEALRRARPSRAAEIEEIAVLWGC</sequence>
<evidence type="ECO:0000259" key="1">
    <source>
        <dbReference type="Pfam" id="PF18145"/>
    </source>
</evidence>
<dbReference type="InterPro" id="IPR040836">
    <property type="entry name" value="SAVED"/>
</dbReference>
<comment type="caution">
    <text evidence="2">The sequence shown here is derived from an EMBL/GenBank/DDBJ whole genome shotgun (WGS) entry which is preliminary data.</text>
</comment>
<dbReference type="Proteomes" id="UP001221686">
    <property type="component" value="Unassembled WGS sequence"/>
</dbReference>
<protein>
    <submittedName>
        <fullName evidence="2">SAVED domain-containing protein</fullName>
    </submittedName>
</protein>
<feature type="domain" description="SMODS-associated and fused to various effectors" evidence="1">
    <location>
        <begin position="68"/>
        <end position="259"/>
    </location>
</feature>